<evidence type="ECO:0000313" key="2">
    <source>
        <dbReference type="EMBL" id="AWN40204.1"/>
    </source>
</evidence>
<dbReference type="OrthoDB" id="9808976at2"/>
<sequence>MINSDLDRPDHCIRIVRGQEAANLLRDSCFQEEWDALADACPWATACQSYNYISTWFEIYSNCFEPLFVLHETGEGRLAGLLALAISSDGKSLVHAGACQAEYQVWLARPSSSDTFILGALSILREQFPGKYIRLQYVPDRTPMSWISHARTRGVSTKRTVVKRPLLETVTESQINASLRKKSNRSRINRLKKIAELKFTRISKRQDLEPFIGSIADFCDLRQGAINRTFPFRDDPHKKEFWLGLLEKTGLIHASALMLGDAPIAVHIGPISRSSVSLGIICHSPFFSEHSPGKLLILYLAKQLAQENFSYFDLTAGGDEYKSRFASRFDEASILEISFDGFDYYLGVMRHGLLGSAKHMLGPVATSRAKALRRRFSLSANLFHLASSKKKIIYHSRDTPPLPPISVPTVSLRVNCLSDLLLPKVRYSRREMECEFLAEALRLLEAGARMYTYANRGILLHCSWVASDRSAPPGMMRGRGQAWHFWETYNVTEALAPNVRVLSLSQRLHDAKQFASSQDVFVHLERRDDGAARFLEQYGFIHVDRANG</sequence>
<evidence type="ECO:0000313" key="3">
    <source>
        <dbReference type="Proteomes" id="UP000245926"/>
    </source>
</evidence>
<proteinExistence type="predicted"/>
<dbReference type="AlphaFoldDB" id="A0A2U8W280"/>
<evidence type="ECO:0000259" key="1">
    <source>
        <dbReference type="Pfam" id="PF13480"/>
    </source>
</evidence>
<dbReference type="Pfam" id="PF13480">
    <property type="entry name" value="Acetyltransf_6"/>
    <property type="match status" value="1"/>
</dbReference>
<dbReference type="SUPFAM" id="SSF55729">
    <property type="entry name" value="Acyl-CoA N-acyltransferases (Nat)"/>
    <property type="match status" value="1"/>
</dbReference>
<keyword evidence="3" id="KW-1185">Reference proteome</keyword>
<feature type="domain" description="BioF2-like acetyltransferase" evidence="1">
    <location>
        <begin position="181"/>
        <end position="323"/>
    </location>
</feature>
<name>A0A2U8W280_9HYPH</name>
<dbReference type="InterPro" id="IPR038740">
    <property type="entry name" value="BioF2-like_GNAT_dom"/>
</dbReference>
<reference evidence="3" key="1">
    <citation type="submission" date="2018-05" db="EMBL/GenBank/DDBJ databases">
        <title>Complete Genome Sequence of Methylobacterium sp. 17SD2-17.</title>
        <authorList>
            <person name="Srinivasan S."/>
        </authorList>
    </citation>
    <scope>NUCLEOTIDE SEQUENCE [LARGE SCALE GENOMIC DNA]</scope>
    <source>
        <strain evidence="3">17SD2-17</strain>
    </source>
</reference>
<accession>A0A2U8W280</accession>
<organism evidence="2 3">
    <name type="scientific">Methylobacterium durans</name>
    <dbReference type="NCBI Taxonomy" id="2202825"/>
    <lineage>
        <taxon>Bacteria</taxon>
        <taxon>Pseudomonadati</taxon>
        <taxon>Pseudomonadota</taxon>
        <taxon>Alphaproteobacteria</taxon>
        <taxon>Hyphomicrobiales</taxon>
        <taxon>Methylobacteriaceae</taxon>
        <taxon>Methylobacterium</taxon>
    </lineage>
</organism>
<dbReference type="EMBL" id="CP029550">
    <property type="protein sequence ID" value="AWN40204.1"/>
    <property type="molecule type" value="Genomic_DNA"/>
</dbReference>
<gene>
    <name evidence="2" type="ORF">DK389_06245</name>
</gene>
<dbReference type="InterPro" id="IPR016181">
    <property type="entry name" value="Acyl_CoA_acyltransferase"/>
</dbReference>
<protein>
    <recommendedName>
        <fullName evidence="1">BioF2-like acetyltransferase domain-containing protein</fullName>
    </recommendedName>
</protein>
<dbReference type="KEGG" id="mets:DK389_06245"/>
<dbReference type="Proteomes" id="UP000245926">
    <property type="component" value="Chromosome"/>
</dbReference>